<evidence type="ECO:0000313" key="2">
    <source>
        <dbReference type="EMBL" id="CAK9228736.1"/>
    </source>
</evidence>
<feature type="compositionally biased region" description="Basic and acidic residues" evidence="1">
    <location>
        <begin position="1"/>
        <end position="22"/>
    </location>
</feature>
<evidence type="ECO:0000256" key="1">
    <source>
        <dbReference type="SAM" id="MobiDB-lite"/>
    </source>
</evidence>
<reference evidence="2" key="1">
    <citation type="submission" date="2024-02" db="EMBL/GenBank/DDBJ databases">
        <authorList>
            <consortium name="ELIXIR-Norway"/>
            <consortium name="Elixir Norway"/>
        </authorList>
    </citation>
    <scope>NUCLEOTIDE SEQUENCE</scope>
</reference>
<accession>A0ABP0US98</accession>
<sequence length="114" mass="13136">MGNETREFEWKYAGKSSERAREEENDDDNFSRRIYYEVPSLHFFCNRYCGFCNAATAAADVLCLLLLPQKSARSCVVIGGTPFQTRSDLSSILVEFWGTHHEHDGPVHKEYMIH</sequence>
<name>A0ABP0US98_9BRYO</name>
<evidence type="ECO:0000313" key="3">
    <source>
        <dbReference type="Proteomes" id="UP001497512"/>
    </source>
</evidence>
<proteinExistence type="predicted"/>
<gene>
    <name evidence="2" type="ORF">CSSPTR1EN2_LOCUS19376</name>
</gene>
<organism evidence="2 3">
    <name type="scientific">Sphagnum troendelagicum</name>
    <dbReference type="NCBI Taxonomy" id="128251"/>
    <lineage>
        <taxon>Eukaryota</taxon>
        <taxon>Viridiplantae</taxon>
        <taxon>Streptophyta</taxon>
        <taxon>Embryophyta</taxon>
        <taxon>Bryophyta</taxon>
        <taxon>Sphagnophytina</taxon>
        <taxon>Sphagnopsida</taxon>
        <taxon>Sphagnales</taxon>
        <taxon>Sphagnaceae</taxon>
        <taxon>Sphagnum</taxon>
    </lineage>
</organism>
<protein>
    <submittedName>
        <fullName evidence="2">Uncharacterized protein</fullName>
    </submittedName>
</protein>
<keyword evidence="3" id="KW-1185">Reference proteome</keyword>
<feature type="region of interest" description="Disordered" evidence="1">
    <location>
        <begin position="1"/>
        <end position="26"/>
    </location>
</feature>
<dbReference type="EMBL" id="OZ019898">
    <property type="protein sequence ID" value="CAK9228736.1"/>
    <property type="molecule type" value="Genomic_DNA"/>
</dbReference>
<dbReference type="Proteomes" id="UP001497512">
    <property type="component" value="Chromosome 6"/>
</dbReference>